<evidence type="ECO:0000256" key="4">
    <source>
        <dbReference type="ARBA" id="ARBA00023136"/>
    </source>
</evidence>
<evidence type="ECO:0000256" key="6">
    <source>
        <dbReference type="SAM" id="Phobius"/>
    </source>
</evidence>
<comment type="caution">
    <text evidence="9">The sequence shown here is derived from an EMBL/GenBank/DDBJ whole genome shotgun (WGS) entry which is preliminary data.</text>
</comment>
<dbReference type="GO" id="GO:0004930">
    <property type="term" value="F:G protein-coupled receptor activity"/>
    <property type="evidence" value="ECO:0007669"/>
    <property type="project" value="InterPro"/>
</dbReference>
<dbReference type="PROSITE" id="PS50261">
    <property type="entry name" value="G_PROTEIN_RECEP_F2_4"/>
    <property type="match status" value="1"/>
</dbReference>
<dbReference type="EMBL" id="JACDXP010000004">
    <property type="protein sequence ID" value="KAF6525824.1"/>
    <property type="molecule type" value="Genomic_DNA"/>
</dbReference>
<evidence type="ECO:0000256" key="5">
    <source>
        <dbReference type="SAM" id="MobiDB-lite"/>
    </source>
</evidence>
<keyword evidence="3 6" id="KW-1133">Transmembrane helix</keyword>
<dbReference type="InterPro" id="IPR017452">
    <property type="entry name" value="GPCR_Rhodpsn_7TM"/>
</dbReference>
<reference evidence="9 10" key="1">
    <citation type="journal article" date="2020" name="bioRxiv">
        <title>A chromosome-scale genome assembly for the Fusarium oxysporum strain Fo5176 to establish a model Arabidopsis-fungal pathosystem.</title>
        <authorList>
            <person name="Fokkens L."/>
            <person name="Guo L."/>
            <person name="Dora S."/>
            <person name="Wang B."/>
            <person name="Ye K."/>
            <person name="Sanchez-Rodriguez C."/>
            <person name="Croll D."/>
        </authorList>
    </citation>
    <scope>NUCLEOTIDE SEQUENCE [LARGE SCALE GENOMIC DNA]</scope>
    <source>
        <strain evidence="9 10">Fo5176</strain>
    </source>
</reference>
<feature type="compositionally biased region" description="Basic and acidic residues" evidence="5">
    <location>
        <begin position="441"/>
        <end position="453"/>
    </location>
</feature>
<feature type="region of interest" description="Disordered" evidence="5">
    <location>
        <begin position="402"/>
        <end position="453"/>
    </location>
</feature>
<feature type="transmembrane region" description="Helical" evidence="6">
    <location>
        <begin position="167"/>
        <end position="189"/>
    </location>
</feature>
<dbReference type="GO" id="GO:0005886">
    <property type="term" value="C:plasma membrane"/>
    <property type="evidence" value="ECO:0007669"/>
    <property type="project" value="TreeGrafter"/>
</dbReference>
<protein>
    <recommendedName>
        <fullName evidence="11">G-protein coupled receptors family 2 profile 2 domain-containing protein</fullName>
    </recommendedName>
</protein>
<dbReference type="GO" id="GO:0007166">
    <property type="term" value="P:cell surface receptor signaling pathway"/>
    <property type="evidence" value="ECO:0007669"/>
    <property type="project" value="InterPro"/>
</dbReference>
<keyword evidence="2 6" id="KW-0812">Transmembrane</keyword>
<feature type="transmembrane region" description="Helical" evidence="6">
    <location>
        <begin position="17"/>
        <end position="38"/>
    </location>
</feature>
<dbReference type="Proteomes" id="UP000593570">
    <property type="component" value="Unassembled WGS sequence"/>
</dbReference>
<dbReference type="InterPro" id="IPR017981">
    <property type="entry name" value="GPCR_2-like_7TM"/>
</dbReference>
<dbReference type="Gene3D" id="1.20.1070.10">
    <property type="entry name" value="Rhodopsin 7-helix transmembrane proteins"/>
    <property type="match status" value="1"/>
</dbReference>
<feature type="transmembrane region" description="Helical" evidence="6">
    <location>
        <begin position="353"/>
        <end position="372"/>
    </location>
</feature>
<evidence type="ECO:0000259" key="8">
    <source>
        <dbReference type="PROSITE" id="PS50262"/>
    </source>
</evidence>
<dbReference type="SUPFAM" id="SSF81321">
    <property type="entry name" value="Family A G protein-coupled receptor-like"/>
    <property type="match status" value="1"/>
</dbReference>
<feature type="domain" description="G-protein coupled receptors family 1 profile" evidence="8">
    <location>
        <begin position="29"/>
        <end position="370"/>
    </location>
</feature>
<dbReference type="PANTHER" id="PTHR23112:SF22">
    <property type="entry name" value="G-PROTEIN COUPLED RECEPTOR"/>
    <property type="match status" value="1"/>
</dbReference>
<dbReference type="AlphaFoldDB" id="A0A8H6GW11"/>
<accession>A0A8H6GW11</accession>
<dbReference type="PANTHER" id="PTHR23112">
    <property type="entry name" value="G PROTEIN-COUPLED RECEPTOR 157-RELATED"/>
    <property type="match status" value="1"/>
</dbReference>
<dbReference type="Pfam" id="PF00002">
    <property type="entry name" value="7tm_2"/>
    <property type="match status" value="1"/>
</dbReference>
<feature type="transmembrane region" description="Helical" evidence="6">
    <location>
        <begin position="84"/>
        <end position="111"/>
    </location>
</feature>
<feature type="transmembrane region" description="Helical" evidence="6">
    <location>
        <begin position="123"/>
        <end position="143"/>
    </location>
</feature>
<feature type="compositionally biased region" description="Polar residues" evidence="5">
    <location>
        <begin position="419"/>
        <end position="440"/>
    </location>
</feature>
<dbReference type="InterPro" id="IPR000832">
    <property type="entry name" value="GPCR_2_secretin-like"/>
</dbReference>
<name>A0A8H6GW11_FUSOX</name>
<dbReference type="GO" id="GO:0007189">
    <property type="term" value="P:adenylate cyclase-activating G protein-coupled receptor signaling pathway"/>
    <property type="evidence" value="ECO:0007669"/>
    <property type="project" value="TreeGrafter"/>
</dbReference>
<evidence type="ECO:0000259" key="7">
    <source>
        <dbReference type="PROSITE" id="PS50261"/>
    </source>
</evidence>
<dbReference type="PROSITE" id="PS50262">
    <property type="entry name" value="G_PROTEIN_RECEP_F1_2"/>
    <property type="match status" value="1"/>
</dbReference>
<proteinExistence type="predicted"/>
<evidence type="ECO:0000256" key="1">
    <source>
        <dbReference type="ARBA" id="ARBA00004141"/>
    </source>
</evidence>
<feature type="domain" description="G-protein coupled receptors family 2 profile 2" evidence="7">
    <location>
        <begin position="12"/>
        <end position="200"/>
    </location>
</feature>
<comment type="subcellular location">
    <subcellularLocation>
        <location evidence="1">Membrane</location>
        <topology evidence="1">Multi-pass membrane protein</topology>
    </subcellularLocation>
</comment>
<sequence length="453" mass="51295">MSASETLSDSQLRALSIVERTCSVFSLIGSVFIITTFVSSKAFHKPINRLVFYASFGNMLTNVGTLMSRHYIGSPESVGCQFQAFLIQMFMPADAFWSLSMAINVYLTFYLKFDAQRLRKMEIPYLIGCYGVPFVPAFVYIFIKNKEGQRMYGNAMLWCWVSSEWDIWRIITFYGPVWLVIAVTFFIYIRAGNTIYQKRRELDDFSSTDRDLTYGGDNMGTIKTTEVSVITEAMTPNAIHLQPMSRQAPDPSDPNSNGIYSVHISAHGNSGDIADEGVPIERQQTRVSVAVPQQRSGGNPARRRNRELNNASWQYTKCALLFFTAILITWVPSSANRVYSVLNTKSTTVPLEFMSAFVLPLQGFWNALIYMVTSWSACKNLFTDLRQGRRPHLTELMDGMAPDVGGNNHPRRHNLPQFRANTTSNKFETESMTELANESRPTSDDGRQDHLHV</sequence>
<evidence type="ECO:0008006" key="11">
    <source>
        <dbReference type="Google" id="ProtNLM"/>
    </source>
</evidence>
<evidence type="ECO:0000256" key="3">
    <source>
        <dbReference type="ARBA" id="ARBA00022989"/>
    </source>
</evidence>
<feature type="transmembrane region" description="Helical" evidence="6">
    <location>
        <begin position="50"/>
        <end position="72"/>
    </location>
</feature>
<gene>
    <name evidence="9" type="ORF">HZS61_011619</name>
</gene>
<evidence type="ECO:0000256" key="2">
    <source>
        <dbReference type="ARBA" id="ARBA00022692"/>
    </source>
</evidence>
<evidence type="ECO:0000313" key="10">
    <source>
        <dbReference type="Proteomes" id="UP000593570"/>
    </source>
</evidence>
<keyword evidence="4 6" id="KW-0472">Membrane</keyword>
<feature type="transmembrane region" description="Helical" evidence="6">
    <location>
        <begin position="312"/>
        <end position="333"/>
    </location>
</feature>
<organism evidence="9 10">
    <name type="scientific">Fusarium oxysporum f. sp. conglutinans</name>
    <dbReference type="NCBI Taxonomy" id="100902"/>
    <lineage>
        <taxon>Eukaryota</taxon>
        <taxon>Fungi</taxon>
        <taxon>Dikarya</taxon>
        <taxon>Ascomycota</taxon>
        <taxon>Pezizomycotina</taxon>
        <taxon>Sordariomycetes</taxon>
        <taxon>Hypocreomycetidae</taxon>
        <taxon>Hypocreales</taxon>
        <taxon>Nectriaceae</taxon>
        <taxon>Fusarium</taxon>
        <taxon>Fusarium oxysporum species complex</taxon>
    </lineage>
</organism>
<evidence type="ECO:0000313" key="9">
    <source>
        <dbReference type="EMBL" id="KAF6525824.1"/>
    </source>
</evidence>